<evidence type="ECO:0000313" key="4">
    <source>
        <dbReference type="Proteomes" id="UP001140949"/>
    </source>
</evidence>
<dbReference type="AlphaFoldDB" id="A0AAX6GMX3"/>
<evidence type="ECO:0000313" key="2">
    <source>
        <dbReference type="EMBL" id="KAJ6820260.1"/>
    </source>
</evidence>
<evidence type="ECO:0000313" key="1">
    <source>
        <dbReference type="EMBL" id="KAJ6813890.1"/>
    </source>
</evidence>
<protein>
    <submittedName>
        <fullName evidence="3">Extensin</fullName>
    </submittedName>
</protein>
<organism evidence="3 4">
    <name type="scientific">Iris pallida</name>
    <name type="common">Sweet iris</name>
    <dbReference type="NCBI Taxonomy" id="29817"/>
    <lineage>
        <taxon>Eukaryota</taxon>
        <taxon>Viridiplantae</taxon>
        <taxon>Streptophyta</taxon>
        <taxon>Embryophyta</taxon>
        <taxon>Tracheophyta</taxon>
        <taxon>Spermatophyta</taxon>
        <taxon>Magnoliopsida</taxon>
        <taxon>Liliopsida</taxon>
        <taxon>Asparagales</taxon>
        <taxon>Iridaceae</taxon>
        <taxon>Iridoideae</taxon>
        <taxon>Irideae</taxon>
        <taxon>Iris</taxon>
    </lineage>
</organism>
<comment type="caution">
    <text evidence="3">The sequence shown here is derived from an EMBL/GenBank/DDBJ whole genome shotgun (WGS) entry which is preliminary data.</text>
</comment>
<reference evidence="3" key="1">
    <citation type="journal article" date="2023" name="GigaByte">
        <title>Genome assembly of the bearded iris, Iris pallida Lam.</title>
        <authorList>
            <person name="Bruccoleri R.E."/>
            <person name="Oakeley E.J."/>
            <person name="Faust A.M.E."/>
            <person name="Altorfer M."/>
            <person name="Dessus-Babus S."/>
            <person name="Burckhardt D."/>
            <person name="Oertli M."/>
            <person name="Naumann U."/>
            <person name="Petersen F."/>
            <person name="Wong J."/>
        </authorList>
    </citation>
    <scope>NUCLEOTIDE SEQUENCE</scope>
    <source>
        <strain evidence="3">GSM-AAB239-AS_SAM_17_03QT</strain>
    </source>
</reference>
<dbReference type="Proteomes" id="UP001140949">
    <property type="component" value="Unassembled WGS sequence"/>
</dbReference>
<dbReference type="EMBL" id="JANAVB010018289">
    <property type="protein sequence ID" value="KAJ6829601.1"/>
    <property type="molecule type" value="Genomic_DNA"/>
</dbReference>
<gene>
    <name evidence="1" type="ORF">M6B38_141365</name>
    <name evidence="3" type="ORF">M6B38_357150</name>
    <name evidence="2" type="ORF">M6B38_398265</name>
</gene>
<sequence length="60" mass="7032">MWSAPIWVYREGQRQRARLVGRGLRWRWVIERRDLSWIGGAWLDNGHGGFVSGEKVAPRV</sequence>
<reference evidence="3" key="2">
    <citation type="submission" date="2023-04" db="EMBL/GenBank/DDBJ databases">
        <authorList>
            <person name="Bruccoleri R.E."/>
            <person name="Oakeley E.J."/>
            <person name="Faust A.-M."/>
            <person name="Dessus-Babus S."/>
            <person name="Altorfer M."/>
            <person name="Burckhardt D."/>
            <person name="Oertli M."/>
            <person name="Naumann U."/>
            <person name="Petersen F."/>
            <person name="Wong J."/>
        </authorList>
    </citation>
    <scope>NUCLEOTIDE SEQUENCE</scope>
    <source>
        <strain evidence="3">GSM-AAB239-AS_SAM_17_03QT</strain>
        <tissue evidence="3">Leaf</tissue>
    </source>
</reference>
<keyword evidence="4" id="KW-1185">Reference proteome</keyword>
<dbReference type="EMBL" id="JANAVB010025794">
    <property type="protein sequence ID" value="KAJ6820260.1"/>
    <property type="molecule type" value="Genomic_DNA"/>
</dbReference>
<evidence type="ECO:0000313" key="3">
    <source>
        <dbReference type="EMBL" id="KAJ6829601.1"/>
    </source>
</evidence>
<accession>A0AAX6GMX3</accession>
<proteinExistence type="predicted"/>
<name>A0AAX6GMX3_IRIPA</name>
<dbReference type="EMBL" id="JANAVB010030197">
    <property type="protein sequence ID" value="KAJ6813890.1"/>
    <property type="molecule type" value="Genomic_DNA"/>
</dbReference>